<dbReference type="Pfam" id="PF01894">
    <property type="entry name" value="YjbQ"/>
    <property type="match status" value="1"/>
</dbReference>
<organism evidence="2 3">
    <name type="scientific">Halanaerobium saccharolyticum</name>
    <dbReference type="NCBI Taxonomy" id="43595"/>
    <lineage>
        <taxon>Bacteria</taxon>
        <taxon>Bacillati</taxon>
        <taxon>Bacillota</taxon>
        <taxon>Clostridia</taxon>
        <taxon>Halanaerobiales</taxon>
        <taxon>Halanaerobiaceae</taxon>
        <taxon>Halanaerobium</taxon>
    </lineage>
</organism>
<reference evidence="2 3" key="1">
    <citation type="submission" date="2019-03" db="EMBL/GenBank/DDBJ databases">
        <title>Subsurface microbial communities from deep shales in Ohio and West Virginia, USA.</title>
        <authorList>
            <person name="Wrighton K."/>
        </authorList>
    </citation>
    <scope>NUCLEOTIDE SEQUENCE [LARGE SCALE GENOMIC DNA]</scope>
    <source>
        <strain evidence="2 3">MA284_T2</strain>
    </source>
</reference>
<dbReference type="OrthoDB" id="9801725at2"/>
<comment type="similarity">
    <text evidence="1">Belongs to the UPF0047 family.</text>
</comment>
<dbReference type="RefSeq" id="WP_133516141.1">
    <property type="nucleotide sequence ID" value="NZ_SNWX01000033.1"/>
</dbReference>
<name>A0A4R6LG02_9FIRM</name>
<evidence type="ECO:0000256" key="1">
    <source>
        <dbReference type="ARBA" id="ARBA00005534"/>
    </source>
</evidence>
<accession>A0A4R6LG02</accession>
<proteinExistence type="inferred from homology"/>
<protein>
    <submittedName>
        <fullName evidence="2">Secondary thiamine-phosphate synthase enzyme</fullName>
    </submittedName>
</protein>
<dbReference type="AlphaFoldDB" id="A0A4R6LG02"/>
<evidence type="ECO:0000313" key="3">
    <source>
        <dbReference type="Proteomes" id="UP000295064"/>
    </source>
</evidence>
<dbReference type="Proteomes" id="UP000295064">
    <property type="component" value="Unassembled WGS sequence"/>
</dbReference>
<dbReference type="InterPro" id="IPR001602">
    <property type="entry name" value="UPF0047_YjbQ-like"/>
</dbReference>
<dbReference type="InterPro" id="IPR035917">
    <property type="entry name" value="YjbQ-like_sf"/>
</dbReference>
<dbReference type="EMBL" id="SNWX01000033">
    <property type="protein sequence ID" value="TDO77668.1"/>
    <property type="molecule type" value="Genomic_DNA"/>
</dbReference>
<dbReference type="NCBIfam" id="TIGR00149">
    <property type="entry name" value="TIGR00149_YjbQ"/>
    <property type="match status" value="1"/>
</dbReference>
<dbReference type="PANTHER" id="PTHR30615:SF8">
    <property type="entry name" value="UPF0047 PROTEIN C4A8.02C"/>
    <property type="match status" value="1"/>
</dbReference>
<dbReference type="PIRSF" id="PIRSF004681">
    <property type="entry name" value="UCP004681"/>
    <property type="match status" value="1"/>
</dbReference>
<dbReference type="SUPFAM" id="SSF111038">
    <property type="entry name" value="YjbQ-like"/>
    <property type="match status" value="1"/>
</dbReference>
<gene>
    <name evidence="2" type="ORF">DFR79_13345</name>
</gene>
<dbReference type="Gene3D" id="2.60.120.460">
    <property type="entry name" value="YjbQ-like"/>
    <property type="match status" value="1"/>
</dbReference>
<sequence length="132" mass="14789">MMQKLSIKTNNKVELIDITTKVQNAVKEAGLDSGLVEIYIPHTTAAVTINENADPDVKADIKKEINKIVPFDDNYSHLEGNSAAHIKSSLFGVNQSIIVENKKLLLGTWQGIYFCEFDGPRSRNIYLKIIRD</sequence>
<dbReference type="PANTHER" id="PTHR30615">
    <property type="entry name" value="UNCHARACTERIZED PROTEIN YJBQ-RELATED"/>
    <property type="match status" value="1"/>
</dbReference>
<evidence type="ECO:0000313" key="2">
    <source>
        <dbReference type="EMBL" id="TDO77668.1"/>
    </source>
</evidence>
<comment type="caution">
    <text evidence="2">The sequence shown here is derived from an EMBL/GenBank/DDBJ whole genome shotgun (WGS) entry which is preliminary data.</text>
</comment>